<dbReference type="GO" id="GO:0051604">
    <property type="term" value="P:protein maturation"/>
    <property type="evidence" value="ECO:0007669"/>
    <property type="project" value="TreeGrafter"/>
</dbReference>
<dbReference type="EMBL" id="UOEB01000123">
    <property type="protein sequence ID" value="VAV84033.1"/>
    <property type="molecule type" value="Genomic_DNA"/>
</dbReference>
<dbReference type="SUPFAM" id="SSF55821">
    <property type="entry name" value="YrdC/RibB"/>
    <property type="match status" value="1"/>
</dbReference>
<dbReference type="Pfam" id="PF01300">
    <property type="entry name" value="Sua5_yciO_yrdC"/>
    <property type="match status" value="1"/>
</dbReference>
<dbReference type="NCBIfam" id="TIGR00143">
    <property type="entry name" value="hypF"/>
    <property type="match status" value="1"/>
</dbReference>
<evidence type="ECO:0000313" key="9">
    <source>
        <dbReference type="EMBL" id="VAV84033.1"/>
    </source>
</evidence>
<evidence type="ECO:0000256" key="5">
    <source>
        <dbReference type="ARBA" id="ARBA00022833"/>
    </source>
</evidence>
<dbReference type="InterPro" id="IPR051060">
    <property type="entry name" value="Carbamoyltrans_HypF-like"/>
</dbReference>
<dbReference type="PROSITE" id="PS51160">
    <property type="entry name" value="ACYLPHOSPHATASE_3"/>
    <property type="match status" value="1"/>
</dbReference>
<evidence type="ECO:0000256" key="1">
    <source>
        <dbReference type="ARBA" id="ARBA00004711"/>
    </source>
</evidence>
<dbReference type="InterPro" id="IPR017945">
    <property type="entry name" value="DHBP_synth_RibB-like_a/b_dom"/>
</dbReference>
<dbReference type="Pfam" id="PF07503">
    <property type="entry name" value="zf-HYPF"/>
    <property type="match status" value="2"/>
</dbReference>
<feature type="domain" description="Acylphosphatase-like" evidence="7">
    <location>
        <begin position="4"/>
        <end position="90"/>
    </location>
</feature>
<evidence type="ECO:0000256" key="3">
    <source>
        <dbReference type="ARBA" id="ARBA00022723"/>
    </source>
</evidence>
<feature type="domain" description="YrdC-like" evidence="8">
    <location>
        <begin position="202"/>
        <end position="391"/>
    </location>
</feature>
<dbReference type="PROSITE" id="PS51163">
    <property type="entry name" value="YRDC"/>
    <property type="match status" value="1"/>
</dbReference>
<dbReference type="InterPro" id="IPR017968">
    <property type="entry name" value="Acylphosphatase_CS"/>
</dbReference>
<dbReference type="Gene3D" id="3.30.110.120">
    <property type="match status" value="1"/>
</dbReference>
<name>A0A3B0RH97_9ZZZZ</name>
<keyword evidence="3" id="KW-0479">Metal-binding</keyword>
<dbReference type="InterPro" id="IPR036046">
    <property type="entry name" value="Acylphosphatase-like_dom_sf"/>
</dbReference>
<comment type="catalytic activity">
    <reaction evidence="6">
        <text>C-terminal L-cysteinyl-[HypE protein] + carbamoyl phosphate + ATP + H2O = C-terminal S-carboxamide-L-cysteinyl-[HypE protein] + AMP + phosphate + diphosphate + H(+)</text>
        <dbReference type="Rhea" id="RHEA:55636"/>
        <dbReference type="Rhea" id="RHEA-COMP:14247"/>
        <dbReference type="Rhea" id="RHEA-COMP:14392"/>
        <dbReference type="ChEBI" id="CHEBI:15377"/>
        <dbReference type="ChEBI" id="CHEBI:15378"/>
        <dbReference type="ChEBI" id="CHEBI:30616"/>
        <dbReference type="ChEBI" id="CHEBI:33019"/>
        <dbReference type="ChEBI" id="CHEBI:43474"/>
        <dbReference type="ChEBI" id="CHEBI:58228"/>
        <dbReference type="ChEBI" id="CHEBI:76913"/>
        <dbReference type="ChEBI" id="CHEBI:139126"/>
        <dbReference type="ChEBI" id="CHEBI:456215"/>
    </reaction>
</comment>
<reference evidence="9" key="1">
    <citation type="submission" date="2018-06" db="EMBL/GenBank/DDBJ databases">
        <authorList>
            <person name="Zhirakovskaya E."/>
        </authorList>
    </citation>
    <scope>NUCLEOTIDE SEQUENCE</scope>
</reference>
<dbReference type="GO" id="GO:0003725">
    <property type="term" value="F:double-stranded RNA binding"/>
    <property type="evidence" value="ECO:0007669"/>
    <property type="project" value="InterPro"/>
</dbReference>
<organism evidence="9">
    <name type="scientific">hydrothermal vent metagenome</name>
    <dbReference type="NCBI Taxonomy" id="652676"/>
    <lineage>
        <taxon>unclassified sequences</taxon>
        <taxon>metagenomes</taxon>
        <taxon>ecological metagenomes</taxon>
    </lineage>
</organism>
<dbReference type="InterPro" id="IPR041440">
    <property type="entry name" value="HypF_C"/>
</dbReference>
<dbReference type="InterPro" id="IPR006070">
    <property type="entry name" value="Sua5-like_dom"/>
</dbReference>
<keyword evidence="5" id="KW-0862">Zinc</keyword>
<dbReference type="GO" id="GO:0016874">
    <property type="term" value="F:ligase activity"/>
    <property type="evidence" value="ECO:0007669"/>
    <property type="project" value="UniProtKB-KW"/>
</dbReference>
<dbReference type="PROSITE" id="PS00150">
    <property type="entry name" value="ACYLPHOSPHATASE_1"/>
    <property type="match status" value="1"/>
</dbReference>
<dbReference type="InterPro" id="IPR001792">
    <property type="entry name" value="Acylphosphatase-like_dom"/>
</dbReference>
<evidence type="ECO:0000259" key="8">
    <source>
        <dbReference type="PROSITE" id="PS51163"/>
    </source>
</evidence>
<dbReference type="UniPathway" id="UPA00335"/>
<dbReference type="SUPFAM" id="SSF54975">
    <property type="entry name" value="Acylphosphatase/BLUF domain-like"/>
    <property type="match status" value="1"/>
</dbReference>
<dbReference type="InterPro" id="IPR004421">
    <property type="entry name" value="Carbamoyltransferase_HypF"/>
</dbReference>
<keyword evidence="4" id="KW-0863">Zinc-finger</keyword>
<keyword evidence="2" id="KW-0436">Ligase</keyword>
<evidence type="ECO:0000256" key="2">
    <source>
        <dbReference type="ARBA" id="ARBA00022598"/>
    </source>
</evidence>
<dbReference type="InterPro" id="IPR011125">
    <property type="entry name" value="Znf_HypF"/>
</dbReference>
<accession>A0A3B0RH97</accession>
<dbReference type="GO" id="GO:0008270">
    <property type="term" value="F:zinc ion binding"/>
    <property type="evidence" value="ECO:0007669"/>
    <property type="project" value="UniProtKB-KW"/>
</dbReference>
<dbReference type="AlphaFoldDB" id="A0A3B0RH97"/>
<gene>
    <name evidence="9" type="ORF">MNBD_BACTEROID02-1974</name>
</gene>
<comment type="pathway">
    <text evidence="1">Protein modification; [NiFe] hydrogenase maturation.</text>
</comment>
<dbReference type="Gene3D" id="3.30.420.360">
    <property type="match status" value="1"/>
</dbReference>
<dbReference type="PANTHER" id="PTHR42959">
    <property type="entry name" value="CARBAMOYLTRANSFERASE"/>
    <property type="match status" value="1"/>
</dbReference>
<feature type="non-terminal residue" evidence="9">
    <location>
        <position position="481"/>
    </location>
</feature>
<evidence type="ECO:0000256" key="4">
    <source>
        <dbReference type="ARBA" id="ARBA00022771"/>
    </source>
</evidence>
<dbReference type="Pfam" id="PF00708">
    <property type="entry name" value="Acylphosphatase"/>
    <property type="match status" value="1"/>
</dbReference>
<sequence>MLKTFKIVITGRVQGVGFRPFVFTLANSLKLNGTVSNNENGVIIFISGKKDSIISFYHELVNNPPPVSKIKDSNIQEIQFKDFKDFRIFPSSKKGKLNLILTPDFALCNDCKKEISDKKNRRYNYPFTTCVNCGPRWAITNTFPFERAHTSINNFEMCPVCEKEYKNPNNRRFHSQTNSCPSCGITISLHYANGLPLEISSHEVFKKLDSLIKKGNIIAVKNTGGYLLCCDATNNKVIKKLREKKKRPNKPFAILYPSIELLEREFKVNEQQKELLLSTERPIVILPKPNFKTDLAFAELIPGLNQVGVMLPYSGILQLLAQELDRPIVATSGNLHGSPIINNNQIAEEVLDQIADYFLHHDLEISNPQDDSVVKFSFINNHKVIFRRSRGYAPNYFDATINTDEKIMAMGGHLKSTISFLPNDNLYISQYLGNLDHFDVYERFVHNVNSFTELFEEKPDVILIDKHPAYQSSLFGEEMSV</sequence>
<protein>
    <submittedName>
        <fullName evidence="9">[NiFe] hydrogenase metallocenter assembly protein HypF</fullName>
    </submittedName>
</protein>
<dbReference type="Gene3D" id="3.90.870.50">
    <property type="match status" value="1"/>
</dbReference>
<proteinExistence type="predicted"/>
<evidence type="ECO:0000256" key="6">
    <source>
        <dbReference type="ARBA" id="ARBA00048220"/>
    </source>
</evidence>
<dbReference type="Pfam" id="PF17788">
    <property type="entry name" value="HypF_C"/>
    <property type="match status" value="1"/>
</dbReference>
<dbReference type="PANTHER" id="PTHR42959:SF1">
    <property type="entry name" value="CARBAMOYLTRANSFERASE HYPF"/>
    <property type="match status" value="1"/>
</dbReference>
<evidence type="ECO:0000259" key="7">
    <source>
        <dbReference type="PROSITE" id="PS51160"/>
    </source>
</evidence>
<dbReference type="GO" id="GO:0016743">
    <property type="term" value="F:carboxyl- or carbamoyltransferase activity"/>
    <property type="evidence" value="ECO:0007669"/>
    <property type="project" value="InterPro"/>
</dbReference>